<dbReference type="AlphaFoldDB" id="A0A3D8RXT0"/>
<feature type="compositionally biased region" description="Basic and acidic residues" evidence="1">
    <location>
        <begin position="105"/>
        <end position="119"/>
    </location>
</feature>
<feature type="compositionally biased region" description="Basic and acidic residues" evidence="1">
    <location>
        <begin position="128"/>
        <end position="139"/>
    </location>
</feature>
<evidence type="ECO:0000256" key="1">
    <source>
        <dbReference type="SAM" id="MobiDB-lite"/>
    </source>
</evidence>
<organism evidence="2 3">
    <name type="scientific">Aspergillus mulundensis</name>
    <dbReference type="NCBI Taxonomy" id="1810919"/>
    <lineage>
        <taxon>Eukaryota</taxon>
        <taxon>Fungi</taxon>
        <taxon>Dikarya</taxon>
        <taxon>Ascomycota</taxon>
        <taxon>Pezizomycotina</taxon>
        <taxon>Eurotiomycetes</taxon>
        <taxon>Eurotiomycetidae</taxon>
        <taxon>Eurotiales</taxon>
        <taxon>Aspergillaceae</taxon>
        <taxon>Aspergillus</taxon>
        <taxon>Aspergillus subgen. Nidulantes</taxon>
    </lineage>
</organism>
<keyword evidence="3" id="KW-1185">Reference proteome</keyword>
<protein>
    <submittedName>
        <fullName evidence="2">Uncharacterized protein</fullName>
    </submittedName>
</protein>
<feature type="region of interest" description="Disordered" evidence="1">
    <location>
        <begin position="1"/>
        <end position="61"/>
    </location>
</feature>
<proteinExistence type="predicted"/>
<feature type="region of interest" description="Disordered" evidence="1">
    <location>
        <begin position="75"/>
        <end position="143"/>
    </location>
</feature>
<dbReference type="EMBL" id="PVWQ01000006">
    <property type="protein sequence ID" value="RDW78869.1"/>
    <property type="molecule type" value="Genomic_DNA"/>
</dbReference>
<feature type="compositionally biased region" description="Polar residues" evidence="1">
    <location>
        <begin position="29"/>
        <end position="40"/>
    </location>
</feature>
<reference evidence="2 3" key="1">
    <citation type="journal article" date="2018" name="IMA Fungus">
        <title>IMA Genome-F 9: Draft genome sequence of Annulohypoxylon stygium, Aspergillus mulundensis, Berkeleyomyces basicola (syn. Thielaviopsis basicola), Ceratocystis smalleyi, two Cercospora beticola strains, Coleophoma cylindrospora, Fusarium fracticaudum, Phialophora cf. hyalina, and Morchella septimelata.</title>
        <authorList>
            <person name="Wingfield B.D."/>
            <person name="Bills G.F."/>
            <person name="Dong Y."/>
            <person name="Huang W."/>
            <person name="Nel W.J."/>
            <person name="Swalarsk-Parry B.S."/>
            <person name="Vaghefi N."/>
            <person name="Wilken P.M."/>
            <person name="An Z."/>
            <person name="de Beer Z.W."/>
            <person name="De Vos L."/>
            <person name="Chen L."/>
            <person name="Duong T.A."/>
            <person name="Gao Y."/>
            <person name="Hammerbacher A."/>
            <person name="Kikkert J.R."/>
            <person name="Li Y."/>
            <person name="Li H."/>
            <person name="Li K."/>
            <person name="Li Q."/>
            <person name="Liu X."/>
            <person name="Ma X."/>
            <person name="Naidoo K."/>
            <person name="Pethybridge S.J."/>
            <person name="Sun J."/>
            <person name="Steenkamp E.T."/>
            <person name="van der Nest M.A."/>
            <person name="van Wyk S."/>
            <person name="Wingfield M.J."/>
            <person name="Xiong C."/>
            <person name="Yue Q."/>
            <person name="Zhang X."/>
        </authorList>
    </citation>
    <scope>NUCLEOTIDE SEQUENCE [LARGE SCALE GENOMIC DNA]</scope>
    <source>
        <strain evidence="2 3">DSM 5745</strain>
    </source>
</reference>
<dbReference type="GeneID" id="38116091"/>
<dbReference type="RefSeq" id="XP_026603569.1">
    <property type="nucleotide sequence ID" value="XM_026747737.1"/>
</dbReference>
<comment type="caution">
    <text evidence="2">The sequence shown here is derived from an EMBL/GenBank/DDBJ whole genome shotgun (WGS) entry which is preliminary data.</text>
</comment>
<feature type="compositionally biased region" description="Low complexity" evidence="1">
    <location>
        <begin position="92"/>
        <end position="102"/>
    </location>
</feature>
<sequence length="223" mass="24279">MFDCLPVVSVGKRDVPDEDGPASQCDPLLTSTAPTGSATNGDPHDALPTTEGVKKRQTMAFEPVDRWRYSYRFTEHSNGYGHVEERPKTKAKAATQKATAPTSRTDGKTECGGEKKQLGGDDNGSDSEGERTRSQKVGESDAGSVRAALLTINEIWDASCETQRAEMIGRIEKLLKVAGPVEISADQYDGVDKVVKSWARYSNTPPPAVSRFKKKLRIGFWSA</sequence>
<evidence type="ECO:0000313" key="3">
    <source>
        <dbReference type="Proteomes" id="UP000256690"/>
    </source>
</evidence>
<gene>
    <name evidence="2" type="ORF">DSM5745_05721</name>
</gene>
<evidence type="ECO:0000313" key="2">
    <source>
        <dbReference type="EMBL" id="RDW78869.1"/>
    </source>
</evidence>
<accession>A0A3D8RXT0</accession>
<name>A0A3D8RXT0_9EURO</name>
<dbReference type="Proteomes" id="UP000256690">
    <property type="component" value="Unassembled WGS sequence"/>
</dbReference>